<feature type="region of interest" description="Disordered" evidence="1">
    <location>
        <begin position="751"/>
        <end position="785"/>
    </location>
</feature>
<gene>
    <name evidence="2" type="ORF">V0288_24860</name>
</gene>
<dbReference type="AlphaFoldDB" id="A0AAW9QZM6"/>
<accession>A0AAW9QZM6</accession>
<feature type="region of interest" description="Disordered" evidence="1">
    <location>
        <begin position="53"/>
        <end position="87"/>
    </location>
</feature>
<feature type="region of interest" description="Disordered" evidence="1">
    <location>
        <begin position="555"/>
        <end position="609"/>
    </location>
</feature>
<protein>
    <submittedName>
        <fullName evidence="2">Uncharacterized protein</fullName>
    </submittedName>
</protein>
<feature type="region of interest" description="Disordered" evidence="1">
    <location>
        <begin position="681"/>
        <end position="712"/>
    </location>
</feature>
<keyword evidence="3" id="KW-1185">Reference proteome</keyword>
<feature type="compositionally biased region" description="Acidic residues" evidence="1">
    <location>
        <begin position="389"/>
        <end position="400"/>
    </location>
</feature>
<reference evidence="2 3" key="1">
    <citation type="submission" date="2024-01" db="EMBL/GenBank/DDBJ databases">
        <title>Genomic insights into the taxonomy and metabolism of the cyanobacterium Pannus brasiliensis CCIBt3594.</title>
        <authorList>
            <person name="Machado M."/>
            <person name="Botero N.B."/>
            <person name="Andreote A.P.D."/>
            <person name="Feitosa A.M.T."/>
            <person name="Popin R."/>
            <person name="Sivonen K."/>
            <person name="Fiore M.F."/>
        </authorList>
    </citation>
    <scope>NUCLEOTIDE SEQUENCE [LARGE SCALE GENOMIC DNA]</scope>
    <source>
        <strain evidence="2 3">CCIBt3594</strain>
    </source>
</reference>
<evidence type="ECO:0000256" key="1">
    <source>
        <dbReference type="SAM" id="MobiDB-lite"/>
    </source>
</evidence>
<dbReference type="RefSeq" id="WP_332867856.1">
    <property type="nucleotide sequence ID" value="NZ_JBAFSM010000097.1"/>
</dbReference>
<feature type="compositionally biased region" description="Acidic residues" evidence="1">
    <location>
        <begin position="289"/>
        <end position="298"/>
    </location>
</feature>
<sequence>MLKANDRVMYAGAPATVLKVWTKKAMILTQSFQKINVPVTELASIDGQLEIPLDAPGGSDRAGVIDERPDTTDTTSAPPPPDPEFAPGDKVAYRGEILTVVEVHPVSLICDFPPSKYLPKGFRDGVLRKNVTKFYPVPDVGIEDASIAPAPDSIPDGGIEGEEVALVEASIPDPWIEGKEGDSIPESSIPDDGIEGGGGESDRTPGDSIPTGGIEGGEGEGETITSEHSGETPNISEGTPNIIGTGEGDRTPGDSIPSDGIEGESDRPDDSIPTGGIEGDGHPTASDSIPDEGIEDDSIAPTGDSVPPGGWKDPGFVLGEQVIVAGWKGERTILLPRWSDTYEEWFYQVSGTGGGWFRERQLSHVDDPTDSLIEEGIEGEESDRPGDSIPDDGIEGESDREDGIALSDGLEGEESDREDDSIPTGGIEGETVDRSLLDEPIAGEVPAAKFDCSDRVLYNGHEYRVYSKHWNGSEWWYRISPANTRFGRARQLKESQLSPAPVIPEAKFALGQLVIPPGRETPVPVITARYDNRAGYWYYRPAGYGQDYIESVLSPAEGIEPGGRPTASDSIPTGGIEREESDRTLAPIPDPWDETEGKTPAGDSIPAEGIEGEDGEAIEWKPGDLLRIGEEYGEVEDIIGNGILYRLVAPFAKPGRTWRMIARDLPERVDSIPWSEIGCEGISLDETSIDPSPGADSGTTGDSPDPSRTGEAIDVLEATTIRLLALREIIEAELIRRGVLSPPPGPIVGYSPPESFPTRIPSGEKVSPPAAGGKRSPGTASGTGSIGTYCKGEAEYYRYGYREGGRKRWKHIGPVTDATARSLADSIGEMIAAGLPASEILLIFERKAS</sequence>
<proteinExistence type="predicted"/>
<evidence type="ECO:0000313" key="2">
    <source>
        <dbReference type="EMBL" id="MEG3440382.1"/>
    </source>
</evidence>
<feature type="compositionally biased region" description="Acidic residues" evidence="1">
    <location>
        <begin position="410"/>
        <end position="421"/>
    </location>
</feature>
<organism evidence="2 3">
    <name type="scientific">Pannus brasiliensis CCIBt3594</name>
    <dbReference type="NCBI Taxonomy" id="1427578"/>
    <lineage>
        <taxon>Bacteria</taxon>
        <taxon>Bacillati</taxon>
        <taxon>Cyanobacteriota</taxon>
        <taxon>Cyanophyceae</taxon>
        <taxon>Oscillatoriophycideae</taxon>
        <taxon>Chroococcales</taxon>
        <taxon>Microcystaceae</taxon>
        <taxon>Pannus</taxon>
    </lineage>
</organism>
<feature type="region of interest" description="Disordered" evidence="1">
    <location>
        <begin position="376"/>
        <end position="435"/>
    </location>
</feature>
<evidence type="ECO:0000313" key="3">
    <source>
        <dbReference type="Proteomes" id="UP001328733"/>
    </source>
</evidence>
<feature type="region of interest" description="Disordered" evidence="1">
    <location>
        <begin position="170"/>
        <end position="313"/>
    </location>
</feature>
<comment type="caution">
    <text evidence="2">The sequence shown here is derived from an EMBL/GenBank/DDBJ whole genome shotgun (WGS) entry which is preliminary data.</text>
</comment>
<dbReference type="EMBL" id="JBAFSM010000097">
    <property type="protein sequence ID" value="MEG3440382.1"/>
    <property type="molecule type" value="Genomic_DNA"/>
</dbReference>
<dbReference type="Proteomes" id="UP001328733">
    <property type="component" value="Unassembled WGS sequence"/>
</dbReference>
<name>A0AAW9QZM6_9CHRO</name>